<accession>A0A1A9ZJ99</accession>
<name>A0A1A9ZJ99_GLOPL</name>
<keyword evidence="2" id="KW-1185">Reference proteome</keyword>
<evidence type="ECO:0000313" key="2">
    <source>
        <dbReference type="Proteomes" id="UP000092445"/>
    </source>
</evidence>
<protein>
    <submittedName>
        <fullName evidence="1">Uncharacterized protein</fullName>
    </submittedName>
</protein>
<dbReference type="VEuPathDB" id="VectorBase:GPAI016517"/>
<dbReference type="PANTHER" id="PTHR21112">
    <property type="entry name" value="CHEMOSENSORY PROTEIN A 29A-RELATED"/>
    <property type="match status" value="1"/>
</dbReference>
<reference evidence="2" key="1">
    <citation type="submission" date="2014-03" db="EMBL/GenBank/DDBJ databases">
        <authorList>
            <person name="Aksoy S."/>
            <person name="Warren W."/>
            <person name="Wilson R.K."/>
        </authorList>
    </citation>
    <scope>NUCLEOTIDE SEQUENCE [LARGE SCALE GENOMIC DNA]</scope>
    <source>
        <strain evidence="2">IAEA</strain>
    </source>
</reference>
<organism evidence="1 2">
    <name type="scientific">Glossina pallidipes</name>
    <name type="common">Tsetse fly</name>
    <dbReference type="NCBI Taxonomy" id="7398"/>
    <lineage>
        <taxon>Eukaryota</taxon>
        <taxon>Metazoa</taxon>
        <taxon>Ecdysozoa</taxon>
        <taxon>Arthropoda</taxon>
        <taxon>Hexapoda</taxon>
        <taxon>Insecta</taxon>
        <taxon>Pterygota</taxon>
        <taxon>Neoptera</taxon>
        <taxon>Endopterygota</taxon>
        <taxon>Diptera</taxon>
        <taxon>Brachycera</taxon>
        <taxon>Muscomorpha</taxon>
        <taxon>Hippoboscoidea</taxon>
        <taxon>Glossinidae</taxon>
        <taxon>Glossina</taxon>
    </lineage>
</organism>
<proteinExistence type="predicted"/>
<dbReference type="AlphaFoldDB" id="A0A1A9ZJ99"/>
<dbReference type="Proteomes" id="UP000092445">
    <property type="component" value="Unassembled WGS sequence"/>
</dbReference>
<sequence length="249" mass="29097">MEPVGVEWEITDEELVKVDMKVQRINRTSFAFDGTIELFYEFDESTMIESIMYRSATGSKDSYQQLPYQLPRIKIYDCLDQYKDEISKNLKNCSNFPVIETQSRDYEFRKLHRLDKCTYSTEVMPTYLPEGYYKVIVQFSGETTRNPPRWSRSQENFGIAPASDNTVLTAVMEKRKYAQRPAKNTVKATMKASPMGSLKKLENLVIGKDLTQAELRHAFLGYSVHKNDLILRRPDLFELYTMDYIQHCI</sequence>
<reference evidence="1" key="2">
    <citation type="submission" date="2020-05" db="UniProtKB">
        <authorList>
            <consortium name="EnsemblMetazoa"/>
        </authorList>
    </citation>
    <scope>IDENTIFICATION</scope>
    <source>
        <strain evidence="1">IAEA</strain>
    </source>
</reference>
<evidence type="ECO:0000313" key="1">
    <source>
        <dbReference type="EnsemblMetazoa" id="GPAI016517-PA"/>
    </source>
</evidence>
<dbReference type="PANTHER" id="PTHR21112:SF0">
    <property type="entry name" value="CHEMOSENSORY PROTEIN A 29A-RELATED"/>
    <property type="match status" value="1"/>
</dbReference>
<dbReference type="InterPro" id="IPR010512">
    <property type="entry name" value="DUF1091"/>
</dbReference>
<dbReference type="Pfam" id="PF06477">
    <property type="entry name" value="DUF1091"/>
    <property type="match status" value="1"/>
</dbReference>
<dbReference type="EnsemblMetazoa" id="GPAI016517-RA">
    <property type="protein sequence ID" value="GPAI016517-PA"/>
    <property type="gene ID" value="GPAI016517"/>
</dbReference>